<dbReference type="InterPro" id="IPR008979">
    <property type="entry name" value="Galactose-bd-like_sf"/>
</dbReference>
<dbReference type="GO" id="GO:0006508">
    <property type="term" value="P:proteolysis"/>
    <property type="evidence" value="ECO:0007669"/>
    <property type="project" value="UniProtKB-KW"/>
</dbReference>
<accession>A0A1Q4UYS7</accession>
<organism evidence="8 9">
    <name type="scientific">Streptomyces uncialis</name>
    <dbReference type="NCBI Taxonomy" id="1048205"/>
    <lineage>
        <taxon>Bacteria</taxon>
        <taxon>Bacillati</taxon>
        <taxon>Actinomycetota</taxon>
        <taxon>Actinomycetes</taxon>
        <taxon>Kitasatosporales</taxon>
        <taxon>Streptomycetaceae</taxon>
        <taxon>Streptomyces</taxon>
    </lineage>
</organism>
<dbReference type="InterPro" id="IPR036852">
    <property type="entry name" value="Peptidase_S8/S53_dom_sf"/>
</dbReference>
<dbReference type="GeneID" id="96796325"/>
<dbReference type="PANTHER" id="PTHR43806:SF11">
    <property type="entry name" value="CEREVISIN-RELATED"/>
    <property type="match status" value="1"/>
</dbReference>
<evidence type="ECO:0000256" key="4">
    <source>
        <dbReference type="ARBA" id="ARBA00022825"/>
    </source>
</evidence>
<dbReference type="PROSITE" id="PS51892">
    <property type="entry name" value="SUBTILASE"/>
    <property type="match status" value="1"/>
</dbReference>
<gene>
    <name evidence="8" type="ORF">AB852_34475</name>
</gene>
<keyword evidence="4 5" id="KW-0720">Serine protease</keyword>
<dbReference type="RefSeq" id="WP_073794949.1">
    <property type="nucleotide sequence ID" value="NZ_CP109290.1"/>
</dbReference>
<evidence type="ECO:0000259" key="7">
    <source>
        <dbReference type="PROSITE" id="PS51829"/>
    </source>
</evidence>
<dbReference type="InterPro" id="IPR002884">
    <property type="entry name" value="P_dom"/>
</dbReference>
<dbReference type="InterPro" id="IPR000209">
    <property type="entry name" value="Peptidase_S8/S53_dom"/>
</dbReference>
<feature type="active site" description="Charge relay system" evidence="5">
    <location>
        <position position="129"/>
    </location>
</feature>
<dbReference type="AlphaFoldDB" id="A0A1Q4UYS7"/>
<dbReference type="GO" id="GO:0004252">
    <property type="term" value="F:serine-type endopeptidase activity"/>
    <property type="evidence" value="ECO:0007669"/>
    <property type="project" value="UniProtKB-UniRule"/>
</dbReference>
<dbReference type="SUPFAM" id="SSF52743">
    <property type="entry name" value="Subtilisin-like"/>
    <property type="match status" value="1"/>
</dbReference>
<keyword evidence="2 5" id="KW-0645">Protease</keyword>
<evidence type="ECO:0000313" key="9">
    <source>
        <dbReference type="Proteomes" id="UP000186455"/>
    </source>
</evidence>
<dbReference type="InterPro" id="IPR023827">
    <property type="entry name" value="Peptidase_S8_Asp-AS"/>
</dbReference>
<dbReference type="PROSITE" id="PS00138">
    <property type="entry name" value="SUBTILASE_SER"/>
    <property type="match status" value="1"/>
</dbReference>
<evidence type="ECO:0000256" key="1">
    <source>
        <dbReference type="ARBA" id="ARBA00011073"/>
    </source>
</evidence>
<comment type="similarity">
    <text evidence="1 5 6">Belongs to the peptidase S8 family.</text>
</comment>
<dbReference type="Gene3D" id="2.60.120.260">
    <property type="entry name" value="Galactose-binding domain-like"/>
    <property type="match status" value="3"/>
</dbReference>
<evidence type="ECO:0000256" key="6">
    <source>
        <dbReference type="RuleBase" id="RU003355"/>
    </source>
</evidence>
<dbReference type="EMBL" id="LFBV01000011">
    <property type="protein sequence ID" value="OKH90708.1"/>
    <property type="molecule type" value="Genomic_DNA"/>
</dbReference>
<keyword evidence="9" id="KW-1185">Reference proteome</keyword>
<dbReference type="Pfam" id="PF01483">
    <property type="entry name" value="P_proprotein"/>
    <property type="match status" value="3"/>
</dbReference>
<dbReference type="Gene3D" id="3.40.50.200">
    <property type="entry name" value="Peptidase S8/S53 domain"/>
    <property type="match status" value="1"/>
</dbReference>
<reference evidence="8 9" key="1">
    <citation type="submission" date="2015-06" db="EMBL/GenBank/DDBJ databases">
        <title>Cloning and characterization of the uncialamcin biosynthetic gene cluster.</title>
        <authorList>
            <person name="Yan X."/>
            <person name="Huang T."/>
            <person name="Ge H."/>
            <person name="Shen B."/>
        </authorList>
    </citation>
    <scope>NUCLEOTIDE SEQUENCE [LARGE SCALE GENOMIC DNA]</scope>
    <source>
        <strain evidence="8 9">DCA2648</strain>
    </source>
</reference>
<dbReference type="InterPro" id="IPR023828">
    <property type="entry name" value="Peptidase_S8_Ser-AS"/>
</dbReference>
<dbReference type="InterPro" id="IPR050131">
    <property type="entry name" value="Peptidase_S8_subtilisin-like"/>
</dbReference>
<keyword evidence="3 5" id="KW-0378">Hydrolase</keyword>
<dbReference type="PROSITE" id="PS00137">
    <property type="entry name" value="SUBTILASE_HIS"/>
    <property type="match status" value="1"/>
</dbReference>
<evidence type="ECO:0000256" key="5">
    <source>
        <dbReference type="PROSITE-ProRule" id="PRU01240"/>
    </source>
</evidence>
<dbReference type="InterPro" id="IPR015500">
    <property type="entry name" value="Peptidase_S8_subtilisin-rel"/>
</dbReference>
<protein>
    <submittedName>
        <fullName evidence="8">Serine protease</fullName>
    </submittedName>
</protein>
<sequence>MVLAAMPSPYNPITGTALAATSDAVDPALNDKVASGGTVRVNVVTSQTSELSSAQTAGATLVTYNTLPLVTLRVNQTGLTNLESQPGVISVTEDVPVKATLNESTVKIGSDRATAAGKTGAGVTIAVLDTGVEKGHPFLGGRVKQEACFSVTDAGYGATSLCPDSTQAQVGAGSADTSTGPCSLLGTQCDHGTHVAGIAAGNSNSAVGAPKRGVAPAADIAAVQVFTRFNDDTYCGAGGSPCVLSFTSSQIKGLEQVQQWKTAGVNIVAANMSLGGARWTTGCNADPRKAIIDSLLTKGVATVIAAGNNGYTDAVSAPGCIASAVTVGSTTDTDEVSTFSNRGPLLDLFAPGTSINSSVTGGNYASKNGTSMATPHVAGALAVLRQTYPAETIESLVSLLATSGTPISYTGATTPRIDVYKAITAVTPGPDPTTKKPRAFHIDNDQTVAIPDGVGSPAPGPAATSPITVAEYPGQASNKLSVSVNITHTYRGDVKLELISPTGKVFLLKNSSVSDGADNIVAVYTVDASVEPANGTWKLQMTDVDDADTGKLNWWSLIFPTPFEKNANEVIADNSTLVSAIDVTNINGNAAGPLQVYVNMDHTKLGEARVLLASPDGRVYTLKPYGSEPGGSLVTTWGVDATDAVANGTWTLKVTDNATGDTGTLKGWALGFPSYENQTVKPIPDKNYEEIWTSVSNLFGTASSKVQVYVEVDHQRHADLKIDVIAPDGSIHLLKPSGAPTGGGTFKKVYTVNLDGKSVNGWWKLRVDDLTVGNTGTTNKFAVRF</sequence>
<dbReference type="STRING" id="1048205.AB852_34475"/>
<proteinExistence type="inferred from homology"/>
<dbReference type="PROSITE" id="PS00136">
    <property type="entry name" value="SUBTILASE_ASP"/>
    <property type="match status" value="1"/>
</dbReference>
<dbReference type="PANTHER" id="PTHR43806">
    <property type="entry name" value="PEPTIDASE S8"/>
    <property type="match status" value="1"/>
</dbReference>
<name>A0A1Q4UYS7_9ACTN</name>
<evidence type="ECO:0000256" key="2">
    <source>
        <dbReference type="ARBA" id="ARBA00022670"/>
    </source>
</evidence>
<dbReference type="SUPFAM" id="SSF49785">
    <property type="entry name" value="Galactose-binding domain-like"/>
    <property type="match status" value="3"/>
</dbReference>
<dbReference type="PROSITE" id="PS51829">
    <property type="entry name" value="P_HOMO_B"/>
    <property type="match status" value="2"/>
</dbReference>
<dbReference type="Proteomes" id="UP000186455">
    <property type="component" value="Unassembled WGS sequence"/>
</dbReference>
<dbReference type="Pfam" id="PF00082">
    <property type="entry name" value="Peptidase_S8"/>
    <property type="match status" value="1"/>
</dbReference>
<evidence type="ECO:0000313" key="8">
    <source>
        <dbReference type="EMBL" id="OKH90708.1"/>
    </source>
</evidence>
<comment type="caution">
    <text evidence="8">The sequence shown here is derived from an EMBL/GenBank/DDBJ whole genome shotgun (WGS) entry which is preliminary data.</text>
</comment>
<feature type="active site" description="Charge relay system" evidence="5">
    <location>
        <position position="371"/>
    </location>
</feature>
<feature type="domain" description="P/Homo B" evidence="7">
    <location>
        <begin position="662"/>
        <end position="785"/>
    </location>
</feature>
<feature type="domain" description="P/Homo B" evidence="7">
    <location>
        <begin position="426"/>
        <end position="565"/>
    </location>
</feature>
<dbReference type="PRINTS" id="PR00723">
    <property type="entry name" value="SUBTILISIN"/>
</dbReference>
<feature type="active site" description="Charge relay system" evidence="5">
    <location>
        <position position="191"/>
    </location>
</feature>
<evidence type="ECO:0000256" key="3">
    <source>
        <dbReference type="ARBA" id="ARBA00022801"/>
    </source>
</evidence>
<dbReference type="InterPro" id="IPR022398">
    <property type="entry name" value="Peptidase_S8_His-AS"/>
</dbReference>